<dbReference type="InterPro" id="IPR012337">
    <property type="entry name" value="RNaseH-like_sf"/>
</dbReference>
<name>A0A8H5D6G3_9AGAR</name>
<organism evidence="2 3">
    <name type="scientific">Collybiopsis confluens</name>
    <dbReference type="NCBI Taxonomy" id="2823264"/>
    <lineage>
        <taxon>Eukaryota</taxon>
        <taxon>Fungi</taxon>
        <taxon>Dikarya</taxon>
        <taxon>Basidiomycota</taxon>
        <taxon>Agaricomycotina</taxon>
        <taxon>Agaricomycetes</taxon>
        <taxon>Agaricomycetidae</taxon>
        <taxon>Agaricales</taxon>
        <taxon>Marasmiineae</taxon>
        <taxon>Omphalotaceae</taxon>
        <taxon>Collybiopsis</taxon>
    </lineage>
</organism>
<dbReference type="SUPFAM" id="SSF53098">
    <property type="entry name" value="Ribonuclease H-like"/>
    <property type="match status" value="1"/>
</dbReference>
<feature type="domain" description="HAT C-terminal dimerisation" evidence="1">
    <location>
        <begin position="2"/>
        <end position="37"/>
    </location>
</feature>
<sequence length="94" mass="10603">MASSVSSERSFSAGGITITKLRNRLRGDIVEAIQVIKLTYRDTVDFKEQGPSMATEVQIDKDNAEEEENMKDVKTQGDWVIELDDECYETEPTV</sequence>
<protein>
    <recommendedName>
        <fullName evidence="1">HAT C-terminal dimerisation domain-containing protein</fullName>
    </recommendedName>
</protein>
<dbReference type="InterPro" id="IPR008906">
    <property type="entry name" value="HATC_C_dom"/>
</dbReference>
<evidence type="ECO:0000313" key="3">
    <source>
        <dbReference type="Proteomes" id="UP000518752"/>
    </source>
</evidence>
<reference evidence="2 3" key="1">
    <citation type="journal article" date="2020" name="ISME J.">
        <title>Uncovering the hidden diversity of litter-decomposition mechanisms in mushroom-forming fungi.</title>
        <authorList>
            <person name="Floudas D."/>
            <person name="Bentzer J."/>
            <person name="Ahren D."/>
            <person name="Johansson T."/>
            <person name="Persson P."/>
            <person name="Tunlid A."/>
        </authorList>
    </citation>
    <scope>NUCLEOTIDE SEQUENCE [LARGE SCALE GENOMIC DNA]</scope>
    <source>
        <strain evidence="2 3">CBS 406.79</strain>
    </source>
</reference>
<gene>
    <name evidence="2" type="ORF">D9757_014746</name>
</gene>
<dbReference type="OrthoDB" id="3062869at2759"/>
<comment type="caution">
    <text evidence="2">The sequence shown here is derived from an EMBL/GenBank/DDBJ whole genome shotgun (WGS) entry which is preliminary data.</text>
</comment>
<dbReference type="AlphaFoldDB" id="A0A8H5D6G3"/>
<dbReference type="Proteomes" id="UP000518752">
    <property type="component" value="Unassembled WGS sequence"/>
</dbReference>
<dbReference type="GO" id="GO:0046983">
    <property type="term" value="F:protein dimerization activity"/>
    <property type="evidence" value="ECO:0007669"/>
    <property type="project" value="InterPro"/>
</dbReference>
<keyword evidence="3" id="KW-1185">Reference proteome</keyword>
<accession>A0A8H5D6G3</accession>
<dbReference type="Pfam" id="PF05699">
    <property type="entry name" value="Dimer_Tnp_hAT"/>
    <property type="match status" value="1"/>
</dbReference>
<proteinExistence type="predicted"/>
<dbReference type="EMBL" id="JAACJN010000262">
    <property type="protein sequence ID" value="KAF5354440.1"/>
    <property type="molecule type" value="Genomic_DNA"/>
</dbReference>
<evidence type="ECO:0000313" key="2">
    <source>
        <dbReference type="EMBL" id="KAF5354440.1"/>
    </source>
</evidence>
<evidence type="ECO:0000259" key="1">
    <source>
        <dbReference type="Pfam" id="PF05699"/>
    </source>
</evidence>